<dbReference type="Proteomes" id="UP000293291">
    <property type="component" value="Unassembled WGS sequence"/>
</dbReference>
<proteinExistence type="predicted"/>
<keyword evidence="3" id="KW-1185">Reference proteome</keyword>
<sequence>MTAYASSGSSTSRRSGQLPEIRQDRRPTSGAGDRGDSGDSADGSGDSGDSGDSDTAGSGDVVSMTASPCLVPSGGQATPWRTPHLPRRAAAGLGARRRGSLWWTGLSAQSIGVPTCASSW</sequence>
<name>A0A4Q2SB37_9ACTN</name>
<evidence type="ECO:0000313" key="2">
    <source>
        <dbReference type="EMBL" id="RYB98405.1"/>
    </source>
</evidence>
<dbReference type="AlphaFoldDB" id="A0A4Q2SB37"/>
<comment type="caution">
    <text evidence="2">The sequence shown here is derived from an EMBL/GenBank/DDBJ whole genome shotgun (WGS) entry which is preliminary data.</text>
</comment>
<feature type="compositionally biased region" description="Low complexity" evidence="1">
    <location>
        <begin position="1"/>
        <end position="16"/>
    </location>
</feature>
<dbReference type="EMBL" id="SDWU01000023">
    <property type="protein sequence ID" value="RYB98405.1"/>
    <property type="molecule type" value="Genomic_DNA"/>
</dbReference>
<accession>A0A4Q2SB37</accession>
<evidence type="ECO:0000256" key="1">
    <source>
        <dbReference type="SAM" id="MobiDB-lite"/>
    </source>
</evidence>
<feature type="compositionally biased region" description="Basic and acidic residues" evidence="1">
    <location>
        <begin position="21"/>
        <end position="37"/>
    </location>
</feature>
<organism evidence="2 3">
    <name type="scientific">Nocardioides ganghwensis</name>
    <dbReference type="NCBI Taxonomy" id="252230"/>
    <lineage>
        <taxon>Bacteria</taxon>
        <taxon>Bacillati</taxon>
        <taxon>Actinomycetota</taxon>
        <taxon>Actinomycetes</taxon>
        <taxon>Propionibacteriales</taxon>
        <taxon>Nocardioidaceae</taxon>
        <taxon>Nocardioides</taxon>
    </lineage>
</organism>
<feature type="region of interest" description="Disordered" evidence="1">
    <location>
        <begin position="1"/>
        <end position="84"/>
    </location>
</feature>
<evidence type="ECO:0000313" key="3">
    <source>
        <dbReference type="Proteomes" id="UP000293291"/>
    </source>
</evidence>
<gene>
    <name evidence="2" type="ORF">EUA07_17950</name>
</gene>
<reference evidence="2 3" key="1">
    <citation type="submission" date="2019-01" db="EMBL/GenBank/DDBJ databases">
        <title>Novel species of Nocardioides.</title>
        <authorList>
            <person name="Liu Q."/>
            <person name="Xin Y.-H."/>
        </authorList>
    </citation>
    <scope>NUCLEOTIDE SEQUENCE [LARGE SCALE GENOMIC DNA]</scope>
    <source>
        <strain evidence="2 3">CGMCC 4.6875</strain>
    </source>
</reference>
<protein>
    <submittedName>
        <fullName evidence="2">Uncharacterized protein</fullName>
    </submittedName>
</protein>